<accession>A0AAW9K2F1</accession>
<evidence type="ECO:0000313" key="1">
    <source>
        <dbReference type="EMBL" id="MDZ5757917.1"/>
    </source>
</evidence>
<gene>
    <name evidence="1" type="ORF">RAK27_04525</name>
</gene>
<dbReference type="Proteomes" id="UP001290462">
    <property type="component" value="Unassembled WGS sequence"/>
</dbReference>
<reference evidence="1" key="1">
    <citation type="submission" date="2023-08" db="EMBL/GenBank/DDBJ databases">
        <title>Genomic characterization of piscicolin 126 produced by Carnobacterium maltaromaticum CM22 strain isolated from salmon (Salmo salar).</title>
        <authorList>
            <person name="Gonzalez-Gragera E."/>
            <person name="Garcia-Lopez J.D."/>
            <person name="Teso-Perez C."/>
            <person name="Gimenez-Hernandez I."/>
            <person name="Peralta-Sanchez J.M."/>
            <person name="Valdivia E."/>
            <person name="Montalban-Lopez M."/>
            <person name="Martin-Platero A.M."/>
            <person name="Banos A."/>
            <person name="Martinez-Bueno M."/>
        </authorList>
    </citation>
    <scope>NUCLEOTIDE SEQUENCE</scope>
    <source>
        <strain evidence="1">CM22</strain>
    </source>
</reference>
<comment type="caution">
    <text evidence="1">The sequence shown here is derived from an EMBL/GenBank/DDBJ whole genome shotgun (WGS) entry which is preliminary data.</text>
</comment>
<dbReference type="EMBL" id="JAVBVO010000003">
    <property type="protein sequence ID" value="MDZ5757917.1"/>
    <property type="molecule type" value="Genomic_DNA"/>
</dbReference>
<organism evidence="1 2">
    <name type="scientific">Carnobacterium maltaromaticum</name>
    <name type="common">Carnobacterium piscicola</name>
    <dbReference type="NCBI Taxonomy" id="2751"/>
    <lineage>
        <taxon>Bacteria</taxon>
        <taxon>Bacillati</taxon>
        <taxon>Bacillota</taxon>
        <taxon>Bacilli</taxon>
        <taxon>Lactobacillales</taxon>
        <taxon>Carnobacteriaceae</taxon>
        <taxon>Carnobacterium</taxon>
    </lineage>
</organism>
<proteinExistence type="predicted"/>
<protein>
    <submittedName>
        <fullName evidence="1">Uncharacterized protein</fullName>
    </submittedName>
</protein>
<evidence type="ECO:0000313" key="2">
    <source>
        <dbReference type="Proteomes" id="UP001290462"/>
    </source>
</evidence>
<dbReference type="RefSeq" id="WP_201730565.1">
    <property type="nucleotide sequence ID" value="NZ_CAJGUR010000011.1"/>
</dbReference>
<dbReference type="AlphaFoldDB" id="A0AAW9K2F1"/>
<name>A0AAW9K2F1_CARML</name>
<sequence length="323" mass="37450">MNYLNLLEEAYELDEMSEARLPLLEEVIREADLARDIETAVEARWLLIDTCLYVGFPKKQLIAFSWLINLYESSEGKVDVFDLLWHYKWIAEHIVRFPEVSLSKINALTEDMQKKFKEYNYSLRPYYKVKTLQAISMGNRAMANEFFPLWQGTKSDFMNDCLACETTEIVAYYHFIGDYQAAIKAAAPILAGRQACAEVPHLTYGHTALSYYHLNKREEAQNSFELGYPMVKKRISLLTTVSQFITYLLLIDNQEEAVQVYQENQKIASELEGDLSTLHFYLASAGLKHEKQEDCLAQATTLAQKFDERNQNTYYQDILAKMQ</sequence>